<protein>
    <submittedName>
        <fullName evidence="1">Uncharacterized protein</fullName>
    </submittedName>
</protein>
<name>A0AAE6JHP5_9SPHI</name>
<dbReference type="EMBL" id="CP043451">
    <property type="protein sequence ID" value="QEM05740.1"/>
    <property type="molecule type" value="Genomic_DNA"/>
</dbReference>
<keyword evidence="4" id="KW-1185">Reference proteome</keyword>
<dbReference type="InterPro" id="IPR046230">
    <property type="entry name" value="DUF6263"/>
</dbReference>
<reference evidence="1 3" key="1">
    <citation type="submission" date="2019-08" db="EMBL/GenBank/DDBJ databases">
        <title>Comparative genome analysis confer to the adaptation heavy metal polluted environment.</title>
        <authorList>
            <person name="Li Y."/>
        </authorList>
    </citation>
    <scope>NUCLEOTIDE SEQUENCE [LARGE SCALE GENOMIC DNA]</scope>
    <source>
        <strain evidence="1 3">P2</strain>
    </source>
</reference>
<dbReference type="RefSeq" id="WP_112654088.1">
    <property type="nucleotide sequence ID" value="NZ_CP043451.1"/>
</dbReference>
<dbReference type="EMBL" id="CP071880">
    <property type="protein sequence ID" value="QTE51736.1"/>
    <property type="molecule type" value="Genomic_DNA"/>
</dbReference>
<gene>
    <name evidence="1" type="ORF">DIU31_020315</name>
    <name evidence="2" type="ORF">J3L21_07165</name>
</gene>
<proteinExistence type="predicted"/>
<dbReference type="Proteomes" id="UP000250557">
    <property type="component" value="Chromosome"/>
</dbReference>
<accession>A0AAE6JHP5</accession>
<dbReference type="Proteomes" id="UP000663940">
    <property type="component" value="Chromosome"/>
</dbReference>
<organism evidence="1 3">
    <name type="scientific">Mucilaginibacter rubeus</name>
    <dbReference type="NCBI Taxonomy" id="2027860"/>
    <lineage>
        <taxon>Bacteria</taxon>
        <taxon>Pseudomonadati</taxon>
        <taxon>Bacteroidota</taxon>
        <taxon>Sphingobacteriia</taxon>
        <taxon>Sphingobacteriales</taxon>
        <taxon>Sphingobacteriaceae</taxon>
        <taxon>Mucilaginibacter</taxon>
    </lineage>
</organism>
<dbReference type="AlphaFoldDB" id="A0AAE6JHP5"/>
<evidence type="ECO:0000313" key="1">
    <source>
        <dbReference type="EMBL" id="QEM05740.1"/>
    </source>
</evidence>
<evidence type="ECO:0000313" key="3">
    <source>
        <dbReference type="Proteomes" id="UP000250557"/>
    </source>
</evidence>
<sequence>MKKILMTGLLAIGAVTGYGQKVKPALKLIKDNSYYLSTTAHSVVKQTINGQVNNIDMTIDGKMSFKVLNANDSLYYMEVNYTKVGMKMQLPTGNVTFDSDNKDTTNIMARIMSGITNKPFTATLTRSGRIRSIENAENMITSMIDGFKEVPAEKKEQLKTQLSQSFGSGALKSNLEMAMSVLPEVPVSKNDRWTINNNLQGAMSAKMVSVYQLMDVTPQSFVIHGNATIETDNTADYKIVSNLPMKYNMKGTMVSDVIVDRATGWISSSKVKQNIDGTVAIKDSPQAPGGITFPMSITSETSTTDH</sequence>
<evidence type="ECO:0000313" key="4">
    <source>
        <dbReference type="Proteomes" id="UP000663940"/>
    </source>
</evidence>
<reference evidence="2 4" key="2">
    <citation type="submission" date="2021-03" db="EMBL/GenBank/DDBJ databases">
        <title>Mucilaginibacter strains isolated from gold and copper mining confer multi heavy-metal resistance.</title>
        <authorList>
            <person name="Li Y."/>
        </authorList>
    </citation>
    <scope>NUCLEOTIDE SEQUENCE [LARGE SCALE GENOMIC DNA]</scope>
    <source>
        <strain evidence="2 4">P2-4</strain>
    </source>
</reference>
<dbReference type="Pfam" id="PF19777">
    <property type="entry name" value="DUF6263"/>
    <property type="match status" value="1"/>
</dbReference>
<evidence type="ECO:0000313" key="2">
    <source>
        <dbReference type="EMBL" id="QTE51736.1"/>
    </source>
</evidence>